<evidence type="ECO:0000313" key="2">
    <source>
        <dbReference type="EMBL" id="GFY37564.1"/>
    </source>
</evidence>
<dbReference type="PANTHER" id="PTHR23274:SF51">
    <property type="entry name" value="OS03G0423850 PROTEIN"/>
    <property type="match status" value="1"/>
</dbReference>
<accession>A0A8X7BPH0</accession>
<evidence type="ECO:0000313" key="3">
    <source>
        <dbReference type="Proteomes" id="UP000886998"/>
    </source>
</evidence>
<feature type="domain" description="DNA helicase Pif1-like 2B" evidence="1">
    <location>
        <begin position="3"/>
        <end position="37"/>
    </location>
</feature>
<keyword evidence="2" id="KW-0347">Helicase</keyword>
<dbReference type="AlphaFoldDB" id="A0A8X7BPH0"/>
<reference evidence="2" key="1">
    <citation type="submission" date="2020-08" db="EMBL/GenBank/DDBJ databases">
        <title>Multicomponent nature underlies the extraordinary mechanical properties of spider dragline silk.</title>
        <authorList>
            <person name="Kono N."/>
            <person name="Nakamura H."/>
            <person name="Mori M."/>
            <person name="Yoshida Y."/>
            <person name="Ohtoshi R."/>
            <person name="Malay A.D."/>
            <person name="Moran D.A.P."/>
            <person name="Tomita M."/>
            <person name="Numata K."/>
            <person name="Arakawa K."/>
        </authorList>
    </citation>
    <scope>NUCLEOTIDE SEQUENCE</scope>
</reference>
<keyword evidence="2" id="KW-0378">Hydrolase</keyword>
<dbReference type="SUPFAM" id="SSF52540">
    <property type="entry name" value="P-loop containing nucleoside triphosphate hydrolases"/>
    <property type="match status" value="1"/>
</dbReference>
<dbReference type="PANTHER" id="PTHR23274">
    <property type="entry name" value="DNA HELICASE-RELATED"/>
    <property type="match status" value="1"/>
</dbReference>
<dbReference type="Pfam" id="PF21530">
    <property type="entry name" value="Pif1_2B_dom"/>
    <property type="match status" value="1"/>
</dbReference>
<dbReference type="GO" id="GO:0004386">
    <property type="term" value="F:helicase activity"/>
    <property type="evidence" value="ECO:0007669"/>
    <property type="project" value="UniProtKB-KW"/>
</dbReference>
<dbReference type="GO" id="GO:0006260">
    <property type="term" value="P:DNA replication"/>
    <property type="evidence" value="ECO:0007669"/>
    <property type="project" value="TreeGrafter"/>
</dbReference>
<dbReference type="InterPro" id="IPR049163">
    <property type="entry name" value="Pif1-like_2B_dom"/>
</dbReference>
<comment type="caution">
    <text evidence="2">The sequence shown here is derived from an EMBL/GenBank/DDBJ whole genome shotgun (WGS) entry which is preliminary data.</text>
</comment>
<keyword evidence="2" id="KW-0547">Nucleotide-binding</keyword>
<evidence type="ECO:0000259" key="1">
    <source>
        <dbReference type="Pfam" id="PF21530"/>
    </source>
</evidence>
<keyword evidence="3" id="KW-1185">Reference proteome</keyword>
<dbReference type="EMBL" id="BMAV01000357">
    <property type="protein sequence ID" value="GFY37564.1"/>
    <property type="molecule type" value="Genomic_DNA"/>
</dbReference>
<sequence length="128" mass="14592">MLRHVLNLKVGAVIMLLRNLKPSSGLCNGTRLIIRKLMLNVIDAEILTGHTKGSHALIPRIMLGLSDSNLPFQIQRLQFRVQLGFTMNINKSQGQTLQKVEIYLPHPVFSHGMLSFEEQRRCVTFTLW</sequence>
<protein>
    <submittedName>
        <fullName evidence="2">ATP-dependent DNA helicase</fullName>
    </submittedName>
</protein>
<proteinExistence type="predicted"/>
<dbReference type="InterPro" id="IPR027417">
    <property type="entry name" value="P-loop_NTPase"/>
</dbReference>
<keyword evidence="2" id="KW-0067">ATP-binding</keyword>
<gene>
    <name evidence="2" type="primary">AVEN_217941_1</name>
    <name evidence="2" type="ORF">TNIN_28701</name>
</gene>
<organism evidence="2 3">
    <name type="scientific">Trichonephila inaurata madagascariensis</name>
    <dbReference type="NCBI Taxonomy" id="2747483"/>
    <lineage>
        <taxon>Eukaryota</taxon>
        <taxon>Metazoa</taxon>
        <taxon>Ecdysozoa</taxon>
        <taxon>Arthropoda</taxon>
        <taxon>Chelicerata</taxon>
        <taxon>Arachnida</taxon>
        <taxon>Araneae</taxon>
        <taxon>Araneomorphae</taxon>
        <taxon>Entelegynae</taxon>
        <taxon>Araneoidea</taxon>
        <taxon>Nephilidae</taxon>
        <taxon>Trichonephila</taxon>
        <taxon>Trichonephila inaurata</taxon>
    </lineage>
</organism>
<name>A0A8X7BPH0_9ARAC</name>
<dbReference type="OrthoDB" id="6415266at2759"/>
<dbReference type="GO" id="GO:0005657">
    <property type="term" value="C:replication fork"/>
    <property type="evidence" value="ECO:0007669"/>
    <property type="project" value="TreeGrafter"/>
</dbReference>
<dbReference type="Proteomes" id="UP000886998">
    <property type="component" value="Unassembled WGS sequence"/>
</dbReference>